<gene>
    <name evidence="1" type="ORF">OCK74_14505</name>
</gene>
<organism evidence="1 2">
    <name type="scientific">Paraflavisolibacter caeni</name>
    <dbReference type="NCBI Taxonomy" id="2982496"/>
    <lineage>
        <taxon>Bacteria</taxon>
        <taxon>Pseudomonadati</taxon>
        <taxon>Bacteroidota</taxon>
        <taxon>Chitinophagia</taxon>
        <taxon>Chitinophagales</taxon>
        <taxon>Chitinophagaceae</taxon>
        <taxon>Paraflavisolibacter</taxon>
    </lineage>
</organism>
<dbReference type="Proteomes" id="UP001155483">
    <property type="component" value="Unassembled WGS sequence"/>
</dbReference>
<dbReference type="RefSeq" id="WP_279297768.1">
    <property type="nucleotide sequence ID" value="NZ_JAOTIF010000011.1"/>
</dbReference>
<proteinExistence type="predicted"/>
<keyword evidence="2" id="KW-1185">Reference proteome</keyword>
<evidence type="ECO:0000313" key="1">
    <source>
        <dbReference type="EMBL" id="MCU7550330.1"/>
    </source>
</evidence>
<sequence length="125" mass="14629">MNTHFSLRTDGFYLRKMPDNTSYSFIKLFIEEPGNDHANNYLLKGTVKGSLKEVLDVMEENGEMNAEHISFHIDDNDETEIYWYADNGWHFMITVQNEGRSIILTSTHPQHKRISTEYEFHPTSV</sequence>
<dbReference type="EMBL" id="JAOTIF010000011">
    <property type="protein sequence ID" value="MCU7550330.1"/>
    <property type="molecule type" value="Genomic_DNA"/>
</dbReference>
<dbReference type="AlphaFoldDB" id="A0A9X2XWT3"/>
<accession>A0A9X2XWT3</accession>
<evidence type="ECO:0000313" key="2">
    <source>
        <dbReference type="Proteomes" id="UP001155483"/>
    </source>
</evidence>
<protein>
    <submittedName>
        <fullName evidence="1">Uncharacterized protein</fullName>
    </submittedName>
</protein>
<name>A0A9X2XWT3_9BACT</name>
<comment type="caution">
    <text evidence="1">The sequence shown here is derived from an EMBL/GenBank/DDBJ whole genome shotgun (WGS) entry which is preliminary data.</text>
</comment>
<reference evidence="1" key="1">
    <citation type="submission" date="2022-09" db="EMBL/GenBank/DDBJ databases">
        <authorList>
            <person name="Yuan C."/>
            <person name="Ke Z."/>
        </authorList>
    </citation>
    <scope>NUCLEOTIDE SEQUENCE</scope>
    <source>
        <strain evidence="1">LB-8</strain>
    </source>
</reference>
<reference evidence="1" key="2">
    <citation type="submission" date="2023-04" db="EMBL/GenBank/DDBJ databases">
        <title>Paracnuella aquatica gen. nov., sp. nov., a member of the family Chitinophagaceae isolated from a hot spring.</title>
        <authorList>
            <person name="Wang C."/>
        </authorList>
    </citation>
    <scope>NUCLEOTIDE SEQUENCE</scope>
    <source>
        <strain evidence="1">LB-8</strain>
    </source>
</reference>